<comment type="caution">
    <text evidence="1">The sequence shown here is derived from an EMBL/GenBank/DDBJ whole genome shotgun (WGS) entry which is preliminary data.</text>
</comment>
<proteinExistence type="predicted"/>
<dbReference type="OrthoDB" id="9022654at2"/>
<dbReference type="NCBIfam" id="NF046112">
    <property type="entry name" value="MSMEG_6209_Nter"/>
    <property type="match status" value="1"/>
</dbReference>
<gene>
    <name evidence="1" type="ORF">D1Y85_13350</name>
</gene>
<keyword evidence="2" id="KW-1185">Reference proteome</keyword>
<dbReference type="Gene3D" id="1.10.8.1060">
    <property type="entry name" value="Corynebacterium glutamicum thioredoxin-dependent arsenate reductase, N-terminal domain"/>
    <property type="match status" value="1"/>
</dbReference>
<dbReference type="InterPro" id="IPR021945">
    <property type="entry name" value="DUF3562"/>
</dbReference>
<dbReference type="Proteomes" id="UP000272778">
    <property type="component" value="Unassembled WGS sequence"/>
</dbReference>
<name>A0A3N6Q1P5_9BURK</name>
<dbReference type="AlphaFoldDB" id="A0A3N6Q1P5"/>
<organism evidence="1 2">
    <name type="scientific">Paraburkholderia dinghuensis</name>
    <dbReference type="NCBI Taxonomy" id="2305225"/>
    <lineage>
        <taxon>Bacteria</taxon>
        <taxon>Pseudomonadati</taxon>
        <taxon>Pseudomonadota</taxon>
        <taxon>Betaproteobacteria</taxon>
        <taxon>Burkholderiales</taxon>
        <taxon>Burkholderiaceae</taxon>
        <taxon>Paraburkholderia</taxon>
    </lineage>
</organism>
<evidence type="ECO:0000313" key="2">
    <source>
        <dbReference type="Proteomes" id="UP000272778"/>
    </source>
</evidence>
<dbReference type="EMBL" id="RQIS01000008">
    <property type="protein sequence ID" value="RQH06156.1"/>
    <property type="molecule type" value="Genomic_DNA"/>
</dbReference>
<dbReference type="Pfam" id="PF12085">
    <property type="entry name" value="DUF3562"/>
    <property type="match status" value="1"/>
</dbReference>
<sequence>MKTPNVDDAIVKSIASDTNVPVEMVLRMYEETWAEYSDGARIVDYLPVLVARRVRDNLRHWGQEIH</sequence>
<accession>A0A3N6Q1P5</accession>
<dbReference type="RefSeq" id="WP_124151530.1">
    <property type="nucleotide sequence ID" value="NZ_RQIS01000008.1"/>
</dbReference>
<protein>
    <submittedName>
        <fullName evidence="1">DUF3562 domain-containing protein</fullName>
    </submittedName>
</protein>
<reference evidence="1 2" key="1">
    <citation type="submission" date="2018-11" db="EMBL/GenBank/DDBJ databases">
        <title>Paraburkholderia sp. DHOA04, isolated from soil.</title>
        <authorList>
            <person name="Gao Z.-H."/>
            <person name="Qiu L.-H."/>
            <person name="Fu J.-C."/>
        </authorList>
    </citation>
    <scope>NUCLEOTIDE SEQUENCE [LARGE SCALE GENOMIC DNA]</scope>
    <source>
        <strain evidence="1 2">DHOA04</strain>
    </source>
</reference>
<evidence type="ECO:0000313" key="1">
    <source>
        <dbReference type="EMBL" id="RQH06156.1"/>
    </source>
</evidence>